<comment type="similarity">
    <text evidence="1">Belongs to the ABC transporter superfamily.</text>
</comment>
<name>X0WVX2_9ZZZZ</name>
<dbReference type="GO" id="GO:0015658">
    <property type="term" value="F:branched-chain amino acid transmembrane transporter activity"/>
    <property type="evidence" value="ECO:0007669"/>
    <property type="project" value="TreeGrafter"/>
</dbReference>
<protein>
    <recommendedName>
        <fullName evidence="4">ABC transporter domain-containing protein</fullName>
    </recommendedName>
</protein>
<evidence type="ECO:0000256" key="2">
    <source>
        <dbReference type="ARBA" id="ARBA00022448"/>
    </source>
</evidence>
<dbReference type="PANTHER" id="PTHR43820:SF7">
    <property type="entry name" value="BRANCHED-CHAIN AMINO ACID TRANSPORT ATP-BINDING PROTEIN LIVF-RELATED"/>
    <property type="match status" value="1"/>
</dbReference>
<dbReference type="InterPro" id="IPR027417">
    <property type="entry name" value="P-loop_NTPase"/>
</dbReference>
<organism evidence="5">
    <name type="scientific">marine sediment metagenome</name>
    <dbReference type="NCBI Taxonomy" id="412755"/>
    <lineage>
        <taxon>unclassified sequences</taxon>
        <taxon>metagenomes</taxon>
        <taxon>ecological metagenomes</taxon>
    </lineage>
</organism>
<dbReference type="GO" id="GO:0005524">
    <property type="term" value="F:ATP binding"/>
    <property type="evidence" value="ECO:0007669"/>
    <property type="project" value="InterPro"/>
</dbReference>
<reference evidence="5" key="1">
    <citation type="journal article" date="2014" name="Front. Microbiol.">
        <title>High frequency of phylogenetically diverse reductive dehalogenase-homologous genes in deep subseafloor sedimentary metagenomes.</title>
        <authorList>
            <person name="Kawai M."/>
            <person name="Futagami T."/>
            <person name="Toyoda A."/>
            <person name="Takaki Y."/>
            <person name="Nishi S."/>
            <person name="Hori S."/>
            <person name="Arai W."/>
            <person name="Tsubouchi T."/>
            <person name="Morono Y."/>
            <person name="Uchiyama I."/>
            <person name="Ito T."/>
            <person name="Fujiyama A."/>
            <person name="Inagaki F."/>
            <person name="Takami H."/>
        </authorList>
    </citation>
    <scope>NUCLEOTIDE SEQUENCE</scope>
    <source>
        <strain evidence="5">Expedition CK06-06</strain>
    </source>
</reference>
<evidence type="ECO:0000313" key="5">
    <source>
        <dbReference type="EMBL" id="GAG34840.1"/>
    </source>
</evidence>
<dbReference type="AlphaFoldDB" id="X0WVX2"/>
<keyword evidence="3" id="KW-0029">Amino-acid transport</keyword>
<dbReference type="GO" id="GO:0016887">
    <property type="term" value="F:ATP hydrolysis activity"/>
    <property type="evidence" value="ECO:0007669"/>
    <property type="project" value="InterPro"/>
</dbReference>
<dbReference type="InterPro" id="IPR003439">
    <property type="entry name" value="ABC_transporter-like_ATP-bd"/>
</dbReference>
<dbReference type="GO" id="GO:0015807">
    <property type="term" value="P:L-amino acid transport"/>
    <property type="evidence" value="ECO:0007669"/>
    <property type="project" value="TreeGrafter"/>
</dbReference>
<feature type="domain" description="ABC transporter" evidence="4">
    <location>
        <begin position="3"/>
        <end position="36"/>
    </location>
</feature>
<evidence type="ECO:0000259" key="4">
    <source>
        <dbReference type="Pfam" id="PF00005"/>
    </source>
</evidence>
<accession>X0WVX2</accession>
<dbReference type="EMBL" id="BARS01044311">
    <property type="protein sequence ID" value="GAG34840.1"/>
    <property type="molecule type" value="Genomic_DNA"/>
</dbReference>
<dbReference type="InterPro" id="IPR052156">
    <property type="entry name" value="BCAA_Transport_ATP-bd_LivF"/>
</dbReference>
<dbReference type="PANTHER" id="PTHR43820">
    <property type="entry name" value="HIGH-AFFINITY BRANCHED-CHAIN AMINO ACID TRANSPORT ATP-BINDING PROTEIN LIVF"/>
    <property type="match status" value="1"/>
</dbReference>
<keyword evidence="2" id="KW-0813">Transport</keyword>
<sequence>MDRRAGTLSGGERQMLAMAMATIRRPKIMLFDEPTASLAPKIALEVLNKIIDLRDNHNMTVVLAEQNARRALDHADQAILLVSGRVMYEGDSKELLNHKELGKVYLGIK</sequence>
<evidence type="ECO:0000256" key="1">
    <source>
        <dbReference type="ARBA" id="ARBA00005417"/>
    </source>
</evidence>
<dbReference type="SUPFAM" id="SSF52540">
    <property type="entry name" value="P-loop containing nucleoside triphosphate hydrolases"/>
    <property type="match status" value="1"/>
</dbReference>
<dbReference type="Pfam" id="PF00005">
    <property type="entry name" value="ABC_tran"/>
    <property type="match status" value="1"/>
</dbReference>
<gene>
    <name evidence="5" type="ORF">S01H1_66972</name>
</gene>
<evidence type="ECO:0000256" key="3">
    <source>
        <dbReference type="ARBA" id="ARBA00022970"/>
    </source>
</evidence>
<comment type="caution">
    <text evidence="5">The sequence shown here is derived from an EMBL/GenBank/DDBJ whole genome shotgun (WGS) entry which is preliminary data.</text>
</comment>
<dbReference type="Gene3D" id="3.40.50.300">
    <property type="entry name" value="P-loop containing nucleotide triphosphate hydrolases"/>
    <property type="match status" value="1"/>
</dbReference>
<proteinExistence type="inferred from homology"/>